<evidence type="ECO:0000259" key="2">
    <source>
        <dbReference type="Pfam" id="PF02625"/>
    </source>
</evidence>
<comment type="caution">
    <text evidence="4">The sequence shown here is derived from an EMBL/GenBank/DDBJ whole genome shotgun (WGS) entry which is preliminary data.</text>
</comment>
<evidence type="ECO:0000259" key="3">
    <source>
        <dbReference type="Pfam" id="PF13478"/>
    </source>
</evidence>
<proteinExistence type="predicted"/>
<dbReference type="Pfam" id="PF02625">
    <property type="entry name" value="XdhC_CoxI"/>
    <property type="match status" value="1"/>
</dbReference>
<dbReference type="InterPro" id="IPR003777">
    <property type="entry name" value="XdhC_CoxI"/>
</dbReference>
<dbReference type="InterPro" id="IPR027051">
    <property type="entry name" value="XdhC_Rossmann_dom"/>
</dbReference>
<feature type="domain" description="XdhC Rossmann" evidence="3">
    <location>
        <begin position="293"/>
        <end position="441"/>
    </location>
</feature>
<feature type="compositionally biased region" description="Low complexity" evidence="1">
    <location>
        <begin position="139"/>
        <end position="151"/>
    </location>
</feature>
<evidence type="ECO:0000313" key="4">
    <source>
        <dbReference type="EMBL" id="MBA8806106.1"/>
    </source>
</evidence>
<feature type="compositionally biased region" description="Gly residues" evidence="1">
    <location>
        <begin position="121"/>
        <end position="138"/>
    </location>
</feature>
<protein>
    <submittedName>
        <fullName evidence="4">Xanthine dehydrogenase accessory factor</fullName>
    </submittedName>
</protein>
<sequence length="462" mass="46781">MRDLLPELLGWWRAGDRAAVATVVRTFRSAPREPGAALAVGPGGEVIGSVSGGCVEGAVYDLCLEVAETGAPVLARYGVTDDDAFDVGLTCGGTIEILVVPLSREAWPGFESFATQVMGGGVSDDGGAPGGRVSGGGRVSDSGWVPGAPSPDGGGAPSGVCLATVVGADGGSAGRTVDAGRAGGPLGRHLVVPADAGGVLAADGPGAPTPSDEPTVRTTSDEPTRQMPPDEPTRPADPAPTLGDLGLDAAVTADAVGQLAAGVSAVREYGPHGERTGTGTRVFLQVFAPPPRLLVFGAIDFAAALARAGRLLGYRVTVCDARPVFATSARFPEADEVVTEWPHRYLAAEIDAGRVSARDAVCVLTHDPKFDVPLLHTALTGLPSGTYVGAMGSRRAHAEREARLIEDGVPPAALARLRSPIGLDLGARTPDETAVSIAAEMIAARSGASTRPLSETNGPIHG</sequence>
<feature type="domain" description="XdhC- CoxI" evidence="2">
    <location>
        <begin position="11"/>
        <end position="78"/>
    </location>
</feature>
<dbReference type="PANTHER" id="PTHR30388">
    <property type="entry name" value="ALDEHYDE OXIDOREDUCTASE MOLYBDENUM COFACTOR ASSEMBLY PROTEIN"/>
    <property type="match status" value="1"/>
</dbReference>
<dbReference type="InterPro" id="IPR052698">
    <property type="entry name" value="MoCofactor_Util/Proc"/>
</dbReference>
<evidence type="ECO:0000256" key="1">
    <source>
        <dbReference type="SAM" id="MobiDB-lite"/>
    </source>
</evidence>
<keyword evidence="5" id="KW-1185">Reference proteome</keyword>
<dbReference type="Proteomes" id="UP000540568">
    <property type="component" value="Unassembled WGS sequence"/>
</dbReference>
<evidence type="ECO:0000313" key="5">
    <source>
        <dbReference type="Proteomes" id="UP000540568"/>
    </source>
</evidence>
<organism evidence="4 5">
    <name type="scientific">Promicromonospora sukumoe</name>
    <dbReference type="NCBI Taxonomy" id="88382"/>
    <lineage>
        <taxon>Bacteria</taxon>
        <taxon>Bacillati</taxon>
        <taxon>Actinomycetota</taxon>
        <taxon>Actinomycetes</taxon>
        <taxon>Micrococcales</taxon>
        <taxon>Promicromonosporaceae</taxon>
        <taxon>Promicromonospora</taxon>
    </lineage>
</organism>
<dbReference type="PANTHER" id="PTHR30388:SF4">
    <property type="entry name" value="MOLYBDENUM COFACTOR INSERTION CHAPERONE PAOD"/>
    <property type="match status" value="1"/>
</dbReference>
<dbReference type="AlphaFoldDB" id="A0A7W3J4F0"/>
<feature type="region of interest" description="Disordered" evidence="1">
    <location>
        <begin position="198"/>
        <end position="240"/>
    </location>
</feature>
<name>A0A7W3J4F0_9MICO</name>
<dbReference type="EMBL" id="JACGWV010000001">
    <property type="protein sequence ID" value="MBA8806106.1"/>
    <property type="molecule type" value="Genomic_DNA"/>
</dbReference>
<dbReference type="Gene3D" id="3.40.50.720">
    <property type="entry name" value="NAD(P)-binding Rossmann-like Domain"/>
    <property type="match status" value="1"/>
</dbReference>
<dbReference type="Pfam" id="PF13478">
    <property type="entry name" value="XdhC_C"/>
    <property type="match status" value="1"/>
</dbReference>
<accession>A0A7W3J4F0</accession>
<reference evidence="4 5" key="1">
    <citation type="submission" date="2020-07" db="EMBL/GenBank/DDBJ databases">
        <title>Sequencing the genomes of 1000 actinobacteria strains.</title>
        <authorList>
            <person name="Klenk H.-P."/>
        </authorList>
    </citation>
    <scope>NUCLEOTIDE SEQUENCE [LARGE SCALE GENOMIC DNA]</scope>
    <source>
        <strain evidence="4 5">DSM 44121</strain>
    </source>
</reference>
<gene>
    <name evidence="4" type="ORF">FHX71_000048</name>
</gene>
<dbReference type="RefSeq" id="WP_182613893.1">
    <property type="nucleotide sequence ID" value="NZ_BAAATF010000001.1"/>
</dbReference>
<feature type="region of interest" description="Disordered" evidence="1">
    <location>
        <begin position="121"/>
        <end position="156"/>
    </location>
</feature>